<gene>
    <name evidence="1" type="ORF">KK1_023927</name>
</gene>
<name>A0A151TKK3_CAJCA</name>
<dbReference type="Gramene" id="C.cajan_23247.t">
    <property type="protein sequence ID" value="C.cajan_23247.t"/>
    <property type="gene ID" value="C.cajan_23247"/>
</dbReference>
<dbReference type="AlphaFoldDB" id="A0A151TKK3"/>
<organism evidence="1 2">
    <name type="scientific">Cajanus cajan</name>
    <name type="common">Pigeon pea</name>
    <name type="synonym">Cajanus indicus</name>
    <dbReference type="NCBI Taxonomy" id="3821"/>
    <lineage>
        <taxon>Eukaryota</taxon>
        <taxon>Viridiplantae</taxon>
        <taxon>Streptophyta</taxon>
        <taxon>Embryophyta</taxon>
        <taxon>Tracheophyta</taxon>
        <taxon>Spermatophyta</taxon>
        <taxon>Magnoliopsida</taxon>
        <taxon>eudicotyledons</taxon>
        <taxon>Gunneridae</taxon>
        <taxon>Pentapetalae</taxon>
        <taxon>rosids</taxon>
        <taxon>fabids</taxon>
        <taxon>Fabales</taxon>
        <taxon>Fabaceae</taxon>
        <taxon>Papilionoideae</taxon>
        <taxon>50 kb inversion clade</taxon>
        <taxon>NPAAA clade</taxon>
        <taxon>indigoferoid/millettioid clade</taxon>
        <taxon>Phaseoleae</taxon>
        <taxon>Cajanus</taxon>
    </lineage>
</organism>
<reference evidence="1 2" key="1">
    <citation type="journal article" date="2012" name="Nat. Biotechnol.">
        <title>Draft genome sequence of pigeonpea (Cajanus cajan), an orphan legume crop of resource-poor farmers.</title>
        <authorList>
            <person name="Varshney R.K."/>
            <person name="Chen W."/>
            <person name="Li Y."/>
            <person name="Bharti A.K."/>
            <person name="Saxena R.K."/>
            <person name="Schlueter J.A."/>
            <person name="Donoghue M.T."/>
            <person name="Azam S."/>
            <person name="Fan G."/>
            <person name="Whaley A.M."/>
            <person name="Farmer A.D."/>
            <person name="Sheridan J."/>
            <person name="Iwata A."/>
            <person name="Tuteja R."/>
            <person name="Penmetsa R.V."/>
            <person name="Wu W."/>
            <person name="Upadhyaya H.D."/>
            <person name="Yang S.P."/>
            <person name="Shah T."/>
            <person name="Saxena K.B."/>
            <person name="Michael T."/>
            <person name="McCombie W.R."/>
            <person name="Yang B."/>
            <person name="Zhang G."/>
            <person name="Yang H."/>
            <person name="Wang J."/>
            <person name="Spillane C."/>
            <person name="Cook D.R."/>
            <person name="May G.D."/>
            <person name="Xu X."/>
            <person name="Jackson S.A."/>
        </authorList>
    </citation>
    <scope>NUCLEOTIDE SEQUENCE [LARGE SCALE GENOMIC DNA]</scope>
    <source>
        <strain evidence="2">cv. Asha</strain>
    </source>
</reference>
<dbReference type="EMBL" id="CM003607">
    <property type="protein sequence ID" value="KYP67583.1"/>
    <property type="molecule type" value="Genomic_DNA"/>
</dbReference>
<sequence length="97" mass="10271">MESASITLPKVGPKSLKRNEAFDSEAADIPLKIDAISNRLIVLDMKLDSKPGFVETFAIGLASSAFLKGIGAFVPHVIATLGNIWNCVSSAIKSTPQ</sequence>
<accession>A0A151TKK3</accession>
<evidence type="ECO:0000313" key="1">
    <source>
        <dbReference type="EMBL" id="KYP67583.1"/>
    </source>
</evidence>
<keyword evidence="2" id="KW-1185">Reference proteome</keyword>
<proteinExistence type="predicted"/>
<dbReference type="Proteomes" id="UP000075243">
    <property type="component" value="Chromosome 5"/>
</dbReference>
<dbReference type="OMA" id="GNIWNCV"/>
<protein>
    <submittedName>
        <fullName evidence="1">Uncharacterized protein</fullName>
    </submittedName>
</protein>
<evidence type="ECO:0000313" key="2">
    <source>
        <dbReference type="Proteomes" id="UP000075243"/>
    </source>
</evidence>